<dbReference type="PANTHER" id="PTHR43176">
    <property type="entry name" value="3-HYDROXYISOBUTYRYL-COA HYDROLASE-RELATED"/>
    <property type="match status" value="1"/>
</dbReference>
<dbReference type="Proteomes" id="UP000325315">
    <property type="component" value="Unassembled WGS sequence"/>
</dbReference>
<dbReference type="PANTHER" id="PTHR43176:SF3">
    <property type="entry name" value="3-HYDROXYISOBUTYRYL-COA HYDROLASE, MITOCHONDRIAL"/>
    <property type="match status" value="1"/>
</dbReference>
<evidence type="ECO:0000313" key="6">
    <source>
        <dbReference type="EMBL" id="KAA3471875.1"/>
    </source>
</evidence>
<dbReference type="InterPro" id="IPR029045">
    <property type="entry name" value="ClpP/crotonase-like_dom_sf"/>
</dbReference>
<name>A0A5B6VSF8_9ROSI</name>
<keyword evidence="3 4" id="KW-0378">Hydrolase</keyword>
<feature type="domain" description="Enoyl-CoA hydratase/isomerase" evidence="5">
    <location>
        <begin position="21"/>
        <end position="113"/>
    </location>
</feature>
<comment type="similarity">
    <text evidence="4">Belongs to the enoyl-CoA hydratase/isomerase family.</text>
</comment>
<dbReference type="AlphaFoldDB" id="A0A5B6VSF8"/>
<dbReference type="GO" id="GO:0003860">
    <property type="term" value="F:3-hydroxyisobutyryl-CoA hydrolase activity"/>
    <property type="evidence" value="ECO:0007669"/>
    <property type="project" value="UniProtKB-UniRule"/>
</dbReference>
<evidence type="ECO:0000313" key="7">
    <source>
        <dbReference type="Proteomes" id="UP000325315"/>
    </source>
</evidence>
<dbReference type="GO" id="GO:0006574">
    <property type="term" value="P:L-valine catabolic process"/>
    <property type="evidence" value="ECO:0007669"/>
    <property type="project" value="UniProtKB-UniRule"/>
</dbReference>
<evidence type="ECO:0000256" key="2">
    <source>
        <dbReference type="ARBA" id="ARBA00011915"/>
    </source>
</evidence>
<organism evidence="6 7">
    <name type="scientific">Gossypium australe</name>
    <dbReference type="NCBI Taxonomy" id="47621"/>
    <lineage>
        <taxon>Eukaryota</taxon>
        <taxon>Viridiplantae</taxon>
        <taxon>Streptophyta</taxon>
        <taxon>Embryophyta</taxon>
        <taxon>Tracheophyta</taxon>
        <taxon>Spermatophyta</taxon>
        <taxon>Magnoliopsida</taxon>
        <taxon>eudicotyledons</taxon>
        <taxon>Gunneridae</taxon>
        <taxon>Pentapetalae</taxon>
        <taxon>rosids</taxon>
        <taxon>malvids</taxon>
        <taxon>Malvales</taxon>
        <taxon>Malvaceae</taxon>
        <taxon>Malvoideae</taxon>
        <taxon>Gossypium</taxon>
    </lineage>
</organism>
<dbReference type="Pfam" id="PF16113">
    <property type="entry name" value="ECH_2"/>
    <property type="match status" value="1"/>
</dbReference>
<dbReference type="InterPro" id="IPR045004">
    <property type="entry name" value="ECH_dom"/>
</dbReference>
<comment type="pathway">
    <text evidence="4">Amino-acid degradation; L-valine degradation.</text>
</comment>
<proteinExistence type="inferred from homology"/>
<dbReference type="EMBL" id="SMMG02000006">
    <property type="protein sequence ID" value="KAA3471875.1"/>
    <property type="molecule type" value="Genomic_DNA"/>
</dbReference>
<dbReference type="InterPro" id="IPR032259">
    <property type="entry name" value="HIBYL-CoA-H"/>
</dbReference>
<dbReference type="EC" id="3.1.2.4" evidence="2 4"/>
<evidence type="ECO:0000256" key="3">
    <source>
        <dbReference type="ARBA" id="ARBA00022801"/>
    </source>
</evidence>
<comment type="function">
    <text evidence="4">Hydrolyzes 3-hydroxyisobutyryl-CoA (HIBYL-CoA), a saline catabolite. Has high activity toward isobutyryl-CoA. Could be an isobutyryl-CoA dehydrogenase that functions in valine catabolism.</text>
</comment>
<comment type="caution">
    <text evidence="6">The sequence shown here is derived from an EMBL/GenBank/DDBJ whole genome shotgun (WGS) entry which is preliminary data.</text>
</comment>
<dbReference type="OrthoDB" id="16820at2759"/>
<accession>A0A5B6VSF8</accession>
<dbReference type="CDD" id="cd06558">
    <property type="entry name" value="crotonase-like"/>
    <property type="match status" value="1"/>
</dbReference>
<dbReference type="SUPFAM" id="SSF52096">
    <property type="entry name" value="ClpP/crotonase"/>
    <property type="match status" value="1"/>
</dbReference>
<gene>
    <name evidence="6" type="ORF">EPI10_017439</name>
</gene>
<dbReference type="Gene3D" id="3.90.226.10">
    <property type="entry name" value="2-enoyl-CoA Hydratase, Chain A, domain 1"/>
    <property type="match status" value="1"/>
</dbReference>
<comment type="catalytic activity">
    <reaction evidence="1 4">
        <text>3-hydroxy-2-methylpropanoyl-CoA + H2O = 3-hydroxy-2-methylpropanoate + CoA + H(+)</text>
        <dbReference type="Rhea" id="RHEA:20888"/>
        <dbReference type="ChEBI" id="CHEBI:11805"/>
        <dbReference type="ChEBI" id="CHEBI:15377"/>
        <dbReference type="ChEBI" id="CHEBI:15378"/>
        <dbReference type="ChEBI" id="CHEBI:57287"/>
        <dbReference type="ChEBI" id="CHEBI:57340"/>
        <dbReference type="EC" id="3.1.2.4"/>
    </reaction>
</comment>
<protein>
    <recommendedName>
        <fullName evidence="2 4">3-hydroxyisobutyryl-CoA hydrolase</fullName>
        <shortName evidence="4">HIB-CoA hydrolase</shortName>
        <shortName evidence="4">HIBYL-CoA-H</shortName>
        <ecNumber evidence="2 4">3.1.2.4</ecNumber>
    </recommendedName>
    <alternativeName>
        <fullName evidence="4">3-hydroxyisobutyryl-coenzyme A hydrolase</fullName>
    </alternativeName>
</protein>
<sequence>MSSSVSSQHDQVLVEENSFARILTLNRPKQLNALSFQMISRLLELFLAYEEDPNVKLVMLKGKGRAFCAGGDVVAVVHDIWAGGWRAGANFFMKEFSLNYLMATYSKPQVTQMALRLHLSLKSVSRKCSFSSEVFL</sequence>
<evidence type="ECO:0000256" key="1">
    <source>
        <dbReference type="ARBA" id="ARBA00001709"/>
    </source>
</evidence>
<evidence type="ECO:0000259" key="5">
    <source>
        <dbReference type="Pfam" id="PF16113"/>
    </source>
</evidence>
<keyword evidence="7" id="KW-1185">Reference proteome</keyword>
<reference evidence="7" key="1">
    <citation type="journal article" date="2019" name="Plant Biotechnol. J.">
        <title>Genome sequencing of the Australian wild diploid species Gossypium australe highlights disease resistance and delayed gland morphogenesis.</title>
        <authorList>
            <person name="Cai Y."/>
            <person name="Cai X."/>
            <person name="Wang Q."/>
            <person name="Wang P."/>
            <person name="Zhang Y."/>
            <person name="Cai C."/>
            <person name="Xu Y."/>
            <person name="Wang K."/>
            <person name="Zhou Z."/>
            <person name="Wang C."/>
            <person name="Geng S."/>
            <person name="Li B."/>
            <person name="Dong Q."/>
            <person name="Hou Y."/>
            <person name="Wang H."/>
            <person name="Ai P."/>
            <person name="Liu Z."/>
            <person name="Yi F."/>
            <person name="Sun M."/>
            <person name="An G."/>
            <person name="Cheng J."/>
            <person name="Zhang Y."/>
            <person name="Shi Q."/>
            <person name="Xie Y."/>
            <person name="Shi X."/>
            <person name="Chang Y."/>
            <person name="Huang F."/>
            <person name="Chen Y."/>
            <person name="Hong S."/>
            <person name="Mi L."/>
            <person name="Sun Q."/>
            <person name="Zhang L."/>
            <person name="Zhou B."/>
            <person name="Peng R."/>
            <person name="Zhang X."/>
            <person name="Liu F."/>
        </authorList>
    </citation>
    <scope>NUCLEOTIDE SEQUENCE [LARGE SCALE GENOMIC DNA]</scope>
    <source>
        <strain evidence="7">cv. PA1801</strain>
    </source>
</reference>
<evidence type="ECO:0000256" key="4">
    <source>
        <dbReference type="RuleBase" id="RU369070"/>
    </source>
</evidence>